<evidence type="ECO:0000313" key="1">
    <source>
        <dbReference type="EMBL" id="GIY48732.1"/>
    </source>
</evidence>
<reference evidence="1 2" key="1">
    <citation type="submission" date="2021-06" db="EMBL/GenBank/DDBJ databases">
        <title>Caerostris darwini draft genome.</title>
        <authorList>
            <person name="Kono N."/>
            <person name="Arakawa K."/>
        </authorList>
    </citation>
    <scope>NUCLEOTIDE SEQUENCE [LARGE SCALE GENOMIC DNA]</scope>
</reference>
<dbReference type="AlphaFoldDB" id="A0AAV4TV46"/>
<name>A0AAV4TV46_9ARAC</name>
<protein>
    <submittedName>
        <fullName evidence="1">Uncharacterized protein</fullName>
    </submittedName>
</protein>
<gene>
    <name evidence="1" type="ORF">CDAR_314711</name>
</gene>
<dbReference type="Proteomes" id="UP001054837">
    <property type="component" value="Unassembled WGS sequence"/>
</dbReference>
<evidence type="ECO:0000313" key="2">
    <source>
        <dbReference type="Proteomes" id="UP001054837"/>
    </source>
</evidence>
<comment type="caution">
    <text evidence="1">The sequence shown here is derived from an EMBL/GenBank/DDBJ whole genome shotgun (WGS) entry which is preliminary data.</text>
</comment>
<keyword evidence="2" id="KW-1185">Reference proteome</keyword>
<dbReference type="EMBL" id="BPLQ01010149">
    <property type="protein sequence ID" value="GIY48732.1"/>
    <property type="molecule type" value="Genomic_DNA"/>
</dbReference>
<proteinExistence type="predicted"/>
<sequence length="120" mass="13453">MEREVDSIRRPFLPLGILKGWKKNSTNSAHAFNPLWGAAVSSLFAIDPWNAYYLYALDDAQENLIPCLLGIRSIVKSHVLLMVDKGCIGSEKETASLIHFKILLNYDYSITACTHAINKD</sequence>
<organism evidence="1 2">
    <name type="scientific">Caerostris darwini</name>
    <dbReference type="NCBI Taxonomy" id="1538125"/>
    <lineage>
        <taxon>Eukaryota</taxon>
        <taxon>Metazoa</taxon>
        <taxon>Ecdysozoa</taxon>
        <taxon>Arthropoda</taxon>
        <taxon>Chelicerata</taxon>
        <taxon>Arachnida</taxon>
        <taxon>Araneae</taxon>
        <taxon>Araneomorphae</taxon>
        <taxon>Entelegynae</taxon>
        <taxon>Araneoidea</taxon>
        <taxon>Araneidae</taxon>
        <taxon>Caerostris</taxon>
    </lineage>
</organism>
<accession>A0AAV4TV46</accession>